<keyword evidence="13" id="KW-0325">Glycoprotein</keyword>
<feature type="chain" id="PRO_5017386668" description="Prolactin receptor" evidence="15">
    <location>
        <begin position="40"/>
        <end position="579"/>
    </location>
</feature>
<evidence type="ECO:0000256" key="6">
    <source>
        <dbReference type="ARBA" id="ARBA00022729"/>
    </source>
</evidence>
<evidence type="ECO:0000256" key="13">
    <source>
        <dbReference type="ARBA" id="ARBA00023180"/>
    </source>
</evidence>
<dbReference type="FunFam" id="2.60.40.10:FF:000287">
    <property type="entry name" value="Prolactin receptor"/>
    <property type="match status" value="1"/>
</dbReference>
<dbReference type="Ensembl" id="ENSSDUT00000002703.1">
    <property type="protein sequence ID" value="ENSSDUP00000002630.1"/>
    <property type="gene ID" value="ENSSDUG00000002016.1"/>
</dbReference>
<proteinExistence type="inferred from homology"/>
<keyword evidence="9 14" id="KW-1133">Transmembrane helix</keyword>
<keyword evidence="10 14" id="KW-0472">Membrane</keyword>
<dbReference type="CDD" id="cd00063">
    <property type="entry name" value="FN3"/>
    <property type="match status" value="1"/>
</dbReference>
<feature type="signal peptide" evidence="15">
    <location>
        <begin position="1"/>
        <end position="39"/>
    </location>
</feature>
<dbReference type="PANTHER" id="PTHR23037:SF46">
    <property type="entry name" value="INTERLEUKIN 5 RECEPTOR SUBUNIT ALPHA"/>
    <property type="match status" value="1"/>
</dbReference>
<keyword evidence="7" id="KW-0677">Repeat</keyword>
<evidence type="ECO:0000256" key="7">
    <source>
        <dbReference type="ARBA" id="ARBA00022737"/>
    </source>
</evidence>
<dbReference type="AlphaFoldDB" id="A0A3B4T990"/>
<evidence type="ECO:0000256" key="3">
    <source>
        <dbReference type="ARBA" id="ARBA00019818"/>
    </source>
</evidence>
<dbReference type="SMART" id="SM00060">
    <property type="entry name" value="FN3"/>
    <property type="match status" value="2"/>
</dbReference>
<dbReference type="PROSITE" id="PS50853">
    <property type="entry name" value="FN3"/>
    <property type="match status" value="1"/>
</dbReference>
<keyword evidence="4 14" id="KW-0812">Transmembrane</keyword>
<dbReference type="GO" id="GO:0004896">
    <property type="term" value="F:cytokine receptor activity"/>
    <property type="evidence" value="ECO:0007669"/>
    <property type="project" value="TreeGrafter"/>
</dbReference>
<keyword evidence="8" id="KW-0862">Zinc</keyword>
<keyword evidence="11" id="KW-1015">Disulfide bond</keyword>
<feature type="transmembrane region" description="Helical" evidence="14">
    <location>
        <begin position="250"/>
        <end position="271"/>
    </location>
</feature>
<dbReference type="GeneTree" id="ENSGT00940000154851"/>
<evidence type="ECO:0000256" key="12">
    <source>
        <dbReference type="ARBA" id="ARBA00023170"/>
    </source>
</evidence>
<evidence type="ECO:0000256" key="11">
    <source>
        <dbReference type="ARBA" id="ARBA00023157"/>
    </source>
</evidence>
<dbReference type="Gene3D" id="2.60.40.10">
    <property type="entry name" value="Immunoglobulins"/>
    <property type="match status" value="2"/>
</dbReference>
<accession>A0A3B4T990</accession>
<evidence type="ECO:0000256" key="10">
    <source>
        <dbReference type="ARBA" id="ARBA00023136"/>
    </source>
</evidence>
<dbReference type="STRING" id="41447.ENSSDUP00000002630"/>
<evidence type="ECO:0000256" key="9">
    <source>
        <dbReference type="ARBA" id="ARBA00022989"/>
    </source>
</evidence>
<evidence type="ECO:0000313" key="17">
    <source>
        <dbReference type="Ensembl" id="ENSSDUP00000002630.1"/>
    </source>
</evidence>
<evidence type="ECO:0000256" key="2">
    <source>
        <dbReference type="ARBA" id="ARBA00007885"/>
    </source>
</evidence>
<dbReference type="InterPro" id="IPR003961">
    <property type="entry name" value="FN3_dom"/>
</dbReference>
<evidence type="ECO:0000259" key="16">
    <source>
        <dbReference type="PROSITE" id="PS50853"/>
    </source>
</evidence>
<evidence type="ECO:0000256" key="15">
    <source>
        <dbReference type="SAM" id="SignalP"/>
    </source>
</evidence>
<evidence type="ECO:0000256" key="1">
    <source>
        <dbReference type="ARBA" id="ARBA00004479"/>
    </source>
</evidence>
<dbReference type="GO" id="GO:0046872">
    <property type="term" value="F:metal ion binding"/>
    <property type="evidence" value="ECO:0007669"/>
    <property type="project" value="UniProtKB-KW"/>
</dbReference>
<evidence type="ECO:0000256" key="4">
    <source>
        <dbReference type="ARBA" id="ARBA00022692"/>
    </source>
</evidence>
<dbReference type="SUPFAM" id="SSF49265">
    <property type="entry name" value="Fibronectin type III"/>
    <property type="match status" value="2"/>
</dbReference>
<keyword evidence="5" id="KW-0479">Metal-binding</keyword>
<dbReference type="InterPro" id="IPR013783">
    <property type="entry name" value="Ig-like_fold"/>
</dbReference>
<dbReference type="PANTHER" id="PTHR23037">
    <property type="entry name" value="CYTOKINE RECEPTOR"/>
    <property type="match status" value="1"/>
</dbReference>
<reference evidence="17" key="2">
    <citation type="submission" date="2025-09" db="UniProtKB">
        <authorList>
            <consortium name="Ensembl"/>
        </authorList>
    </citation>
    <scope>IDENTIFICATION</scope>
</reference>
<dbReference type="GO" id="GO:0009897">
    <property type="term" value="C:external side of plasma membrane"/>
    <property type="evidence" value="ECO:0007669"/>
    <property type="project" value="TreeGrafter"/>
</dbReference>
<feature type="domain" description="Fibronectin type-III" evidence="16">
    <location>
        <begin position="146"/>
        <end position="245"/>
    </location>
</feature>
<keyword evidence="18" id="KW-1185">Reference proteome</keyword>
<comment type="similarity">
    <text evidence="2">Belongs to the type I cytokine receptor family. Type 1 subfamily.</text>
</comment>
<keyword evidence="6 15" id="KW-0732">Signal</keyword>
<dbReference type="InterPro" id="IPR036116">
    <property type="entry name" value="FN3_sf"/>
</dbReference>
<dbReference type="Pfam" id="PF09067">
    <property type="entry name" value="EpoR_lig-bind"/>
    <property type="match status" value="1"/>
</dbReference>
<organism evidence="17 18">
    <name type="scientific">Seriola dumerili</name>
    <name type="common">Greater amberjack</name>
    <name type="synonym">Caranx dumerili</name>
    <dbReference type="NCBI Taxonomy" id="41447"/>
    <lineage>
        <taxon>Eukaryota</taxon>
        <taxon>Metazoa</taxon>
        <taxon>Chordata</taxon>
        <taxon>Craniata</taxon>
        <taxon>Vertebrata</taxon>
        <taxon>Euteleostomi</taxon>
        <taxon>Actinopterygii</taxon>
        <taxon>Neopterygii</taxon>
        <taxon>Teleostei</taxon>
        <taxon>Neoteleostei</taxon>
        <taxon>Acanthomorphata</taxon>
        <taxon>Carangaria</taxon>
        <taxon>Carangiformes</taxon>
        <taxon>Carangidae</taxon>
        <taxon>Seriola</taxon>
    </lineage>
</organism>
<dbReference type="Pfam" id="PF00041">
    <property type="entry name" value="fn3"/>
    <property type="match status" value="1"/>
</dbReference>
<comment type="subcellular location">
    <subcellularLocation>
        <location evidence="1">Membrane</location>
        <topology evidence="1">Single-pass type I membrane protein</topology>
    </subcellularLocation>
</comment>
<dbReference type="InterPro" id="IPR015152">
    <property type="entry name" value="Growth/epo_recpt_lig-bind"/>
</dbReference>
<reference evidence="17" key="1">
    <citation type="submission" date="2025-08" db="UniProtKB">
        <authorList>
            <consortium name="Ensembl"/>
        </authorList>
    </citation>
    <scope>IDENTIFICATION</scope>
</reference>
<name>A0A3B4T990_SERDU</name>
<evidence type="ECO:0000256" key="8">
    <source>
        <dbReference type="ARBA" id="ARBA00022833"/>
    </source>
</evidence>
<dbReference type="Proteomes" id="UP000261420">
    <property type="component" value="Unplaced"/>
</dbReference>
<sequence length="579" mass="65338">MNAVGGHSDFWAHRLTVCVRMRRDLGLTLLLLLSAAAESNSMSPPGKPVLLGCRSPEKETFTCWWKPGSDGGLLTKHHLYYETEKLEGTQECPDYHSAGRNSCFFDKDHTSIWVDYYLSVVASNALGNATSDVFKMDVMEIVKPNVPENVTLQVMKIEDNPYLYIRWEHPYDTDTKSGWVTIKYELRVQQENSKGWKEYTSGTQTQFNLYNINPGVLYIVQVRCALDHGSWSEWSHSTSVKTPNYAQKNFWILVSILSAVPFTTAMCIFVMKRKYVKKCLLAPVPGPKIRGLDVQLLKRGRSEDIINALIINQSFPPSVAWKDEIEEYLIVSDDGLLPNPSSSQKRKKSLIIPTGFHLDLEIQCKESSPGQSDWDKDEERKKEIDNFVKSITLLSGEPPQLPTQKQLCPSVSFVNREATDQSPSNHNGAAENVVQPLTKSGYVDIQRHKNIQEVGVKEEDYSRMQEVNGDNILILQKEKVPAYMDVQRQEENIPEDYSRVKEVDGANTVLLQRQNVSADSSCREKGNHYTNCTNQKDLHFTGPGKLGVCTELICSGYVDATPVPSLMEGFVSHAMSKNK</sequence>
<evidence type="ECO:0000313" key="18">
    <source>
        <dbReference type="Proteomes" id="UP000261420"/>
    </source>
</evidence>
<evidence type="ECO:0000256" key="14">
    <source>
        <dbReference type="SAM" id="Phobius"/>
    </source>
</evidence>
<dbReference type="FunFam" id="2.60.40.10:FF:000358">
    <property type="entry name" value="Prolactin receptor"/>
    <property type="match status" value="1"/>
</dbReference>
<evidence type="ECO:0000256" key="5">
    <source>
        <dbReference type="ARBA" id="ARBA00022723"/>
    </source>
</evidence>
<protein>
    <recommendedName>
        <fullName evidence="3">Prolactin receptor</fullName>
    </recommendedName>
</protein>
<keyword evidence="12" id="KW-0675">Receptor</keyword>